<dbReference type="PANTHER" id="PTHR37422">
    <property type="entry name" value="TEICHURONIC ACID BIOSYNTHESIS PROTEIN TUAE"/>
    <property type="match status" value="1"/>
</dbReference>
<keyword evidence="8" id="KW-1185">Reference proteome</keyword>
<dbReference type="InterPro" id="IPR007016">
    <property type="entry name" value="O-antigen_ligase-rel_domated"/>
</dbReference>
<keyword evidence="7" id="KW-0436">Ligase</keyword>
<gene>
    <name evidence="7" type="ORF">ACFSYC_04035</name>
</gene>
<evidence type="ECO:0000256" key="5">
    <source>
        <dbReference type="SAM" id="Phobius"/>
    </source>
</evidence>
<evidence type="ECO:0000256" key="2">
    <source>
        <dbReference type="ARBA" id="ARBA00022692"/>
    </source>
</evidence>
<evidence type="ECO:0000313" key="7">
    <source>
        <dbReference type="EMBL" id="MFD2863849.1"/>
    </source>
</evidence>
<sequence>MSIPVFTPLYTSYDGTGTFTSKIFITIPLMASVALLFIQKHKSIITYYKNERWIYAILALVVISICNPYNFAKLASIAFAITMLSYVCFFKLVSNYITPAEVVKAVFASFMFLCVLQFILALLYPLMGVSFVTTLFQAGGEEWSTREGTRAGAIGVFVTPANLGLYTTIASTFFFATYLSNYRKTLSLILLFASAATIILTFSRTSYITLVFVLFIVFFIYRNSDKALFSIKTVFLGILPALLVVYWLIFYSPLSDVFLKTDADDMYQARLDHWLIGLEIFKRSPIIGVGVNTHVEYINHSISFVKEIHNKFLSSNPIHNTHIIIMAETGIIGFIAWIYFIFSSIIKAKKNLAINNNVIFSLTQIGLIITFVIYGFTDWAPLSNSTFPIFLLFNYFNNKYSVGL</sequence>
<dbReference type="PANTHER" id="PTHR37422:SF17">
    <property type="entry name" value="O-ANTIGEN LIGASE"/>
    <property type="match status" value="1"/>
</dbReference>
<keyword evidence="3 5" id="KW-1133">Transmembrane helix</keyword>
<feature type="transmembrane region" description="Helical" evidence="5">
    <location>
        <begin position="233"/>
        <end position="251"/>
    </location>
</feature>
<reference evidence="8" key="1">
    <citation type="journal article" date="2019" name="Int. J. Syst. Evol. Microbiol.">
        <title>The Global Catalogue of Microorganisms (GCM) 10K type strain sequencing project: providing services to taxonomists for standard genome sequencing and annotation.</title>
        <authorList>
            <consortium name="The Broad Institute Genomics Platform"/>
            <consortium name="The Broad Institute Genome Sequencing Center for Infectious Disease"/>
            <person name="Wu L."/>
            <person name="Ma J."/>
        </authorList>
    </citation>
    <scope>NUCLEOTIDE SEQUENCE [LARGE SCALE GENOMIC DNA]</scope>
    <source>
        <strain evidence="8">KCTC 52232</strain>
    </source>
</reference>
<feature type="transmembrane region" description="Helical" evidence="5">
    <location>
        <begin position="77"/>
        <end position="93"/>
    </location>
</feature>
<feature type="transmembrane region" description="Helical" evidence="5">
    <location>
        <begin position="105"/>
        <end position="127"/>
    </location>
</feature>
<keyword evidence="2 5" id="KW-0812">Transmembrane</keyword>
<evidence type="ECO:0000256" key="3">
    <source>
        <dbReference type="ARBA" id="ARBA00022989"/>
    </source>
</evidence>
<comment type="subcellular location">
    <subcellularLocation>
        <location evidence="1">Membrane</location>
        <topology evidence="1">Multi-pass membrane protein</topology>
    </subcellularLocation>
</comment>
<proteinExistence type="predicted"/>
<feature type="domain" description="O-antigen ligase-related" evidence="6">
    <location>
        <begin position="190"/>
        <end position="338"/>
    </location>
</feature>
<evidence type="ECO:0000256" key="1">
    <source>
        <dbReference type="ARBA" id="ARBA00004141"/>
    </source>
</evidence>
<comment type="caution">
    <text evidence="7">The sequence shown here is derived from an EMBL/GenBank/DDBJ whole genome shotgun (WGS) entry which is preliminary data.</text>
</comment>
<dbReference type="Pfam" id="PF04932">
    <property type="entry name" value="Wzy_C"/>
    <property type="match status" value="1"/>
</dbReference>
<evidence type="ECO:0000259" key="6">
    <source>
        <dbReference type="Pfam" id="PF04932"/>
    </source>
</evidence>
<dbReference type="Proteomes" id="UP001597601">
    <property type="component" value="Unassembled WGS sequence"/>
</dbReference>
<dbReference type="GO" id="GO:0016874">
    <property type="term" value="F:ligase activity"/>
    <property type="evidence" value="ECO:0007669"/>
    <property type="project" value="UniProtKB-KW"/>
</dbReference>
<feature type="transmembrane region" description="Helical" evidence="5">
    <location>
        <begin position="20"/>
        <end position="38"/>
    </location>
</feature>
<dbReference type="RefSeq" id="WP_377123788.1">
    <property type="nucleotide sequence ID" value="NZ_JBHUON010000003.1"/>
</dbReference>
<protein>
    <submittedName>
        <fullName evidence="7">O-antigen ligase family protein</fullName>
    </submittedName>
</protein>
<feature type="transmembrane region" description="Helical" evidence="5">
    <location>
        <begin position="188"/>
        <end position="221"/>
    </location>
</feature>
<keyword evidence="4 5" id="KW-0472">Membrane</keyword>
<evidence type="ECO:0000313" key="8">
    <source>
        <dbReference type="Proteomes" id="UP001597601"/>
    </source>
</evidence>
<organism evidence="7 8">
    <name type="scientific">Mucilaginibacter antarcticus</name>
    <dbReference type="NCBI Taxonomy" id="1855725"/>
    <lineage>
        <taxon>Bacteria</taxon>
        <taxon>Pseudomonadati</taxon>
        <taxon>Bacteroidota</taxon>
        <taxon>Sphingobacteriia</taxon>
        <taxon>Sphingobacteriales</taxon>
        <taxon>Sphingobacteriaceae</taxon>
        <taxon>Mucilaginibacter</taxon>
    </lineage>
</organism>
<dbReference type="EMBL" id="JBHUON010000003">
    <property type="protein sequence ID" value="MFD2863849.1"/>
    <property type="molecule type" value="Genomic_DNA"/>
</dbReference>
<feature type="transmembrane region" description="Helical" evidence="5">
    <location>
        <begin position="358"/>
        <end position="377"/>
    </location>
</feature>
<dbReference type="InterPro" id="IPR051533">
    <property type="entry name" value="WaaL-like"/>
</dbReference>
<feature type="transmembrane region" description="Helical" evidence="5">
    <location>
        <begin position="323"/>
        <end position="346"/>
    </location>
</feature>
<accession>A0ABW5XN77</accession>
<name>A0ABW5XN77_9SPHI</name>
<feature type="transmembrane region" description="Helical" evidence="5">
    <location>
        <begin position="53"/>
        <end position="71"/>
    </location>
</feature>
<evidence type="ECO:0000256" key="4">
    <source>
        <dbReference type="ARBA" id="ARBA00023136"/>
    </source>
</evidence>